<dbReference type="InterPro" id="IPR003615">
    <property type="entry name" value="HNH_nuc"/>
</dbReference>
<evidence type="ECO:0000313" key="4">
    <source>
        <dbReference type="Proteomes" id="UP000777440"/>
    </source>
</evidence>
<dbReference type="Proteomes" id="UP000777440">
    <property type="component" value="Unassembled WGS sequence"/>
</dbReference>
<sequence length="361" mass="38725">MDAPPHAGRGREEDSGRGYPGTGDPTTIVDALRPLLGRCAVEEIEAAEIELVAAAVGDADAAGCGIHELKVMATTWALFLDPDGTLPDDEYAQRARGIRISRRSYRGLRRLSGDVTDDVAAQLDRLMDAHLNPRVQDRRPRFVDATVADPESDADAEERVLDPRTVDQKRHDAFASILSAAAGAAGTPTLGGAAPTLIVTTTEQDLGDPGGVAFVESAGGPVPVPASFARHVGCHGTIHRLTLAPSGAIKALHVEDRVFTHWQRKAIGARDGGCVIPGCTVPAAWCEVHHVVDWAKGGPTAVGNGVLLCWHHHHGIETSGWEIRMVDGMPQVRPPGWIDPQRRWRGPNRLLLDRLRRARSA</sequence>
<proteinExistence type="predicted"/>
<dbReference type="InterPro" id="IPR003870">
    <property type="entry name" value="DUF222"/>
</dbReference>
<evidence type="ECO:0000313" key="3">
    <source>
        <dbReference type="EMBL" id="MBW9110607.1"/>
    </source>
</evidence>
<dbReference type="Pfam" id="PF02720">
    <property type="entry name" value="DUF222"/>
    <property type="match status" value="1"/>
</dbReference>
<protein>
    <submittedName>
        <fullName evidence="3">DUF222 domain-containing protein</fullName>
    </submittedName>
</protein>
<name>A0ABS7HYZ0_9MICO</name>
<comment type="caution">
    <text evidence="3">The sequence shown here is derived from an EMBL/GenBank/DDBJ whole genome shotgun (WGS) entry which is preliminary data.</text>
</comment>
<gene>
    <name evidence="3" type="ORF">JNB61_12560</name>
</gene>
<evidence type="ECO:0000256" key="1">
    <source>
        <dbReference type="SAM" id="MobiDB-lite"/>
    </source>
</evidence>
<reference evidence="3 4" key="1">
    <citation type="journal article" date="2021" name="MBio">
        <title>Poor Competitiveness of Bradyrhizobium in Pigeon Pea Root Colonization in Indian Soils.</title>
        <authorList>
            <person name="Chalasani D."/>
            <person name="Basu A."/>
            <person name="Pullabhotla S.V.S.R.N."/>
            <person name="Jorrin B."/>
            <person name="Neal A.L."/>
            <person name="Poole P.S."/>
            <person name="Podile A.R."/>
            <person name="Tkacz A."/>
        </authorList>
    </citation>
    <scope>NUCLEOTIDE SEQUENCE [LARGE SCALE GENOMIC DNA]</scope>
    <source>
        <strain evidence="3 4">HU12</strain>
    </source>
</reference>
<dbReference type="CDD" id="cd00085">
    <property type="entry name" value="HNHc"/>
    <property type="match status" value="1"/>
</dbReference>
<organism evidence="3 4">
    <name type="scientific">Microbacterium ureisolvens</name>
    <dbReference type="NCBI Taxonomy" id="2781186"/>
    <lineage>
        <taxon>Bacteria</taxon>
        <taxon>Bacillati</taxon>
        <taxon>Actinomycetota</taxon>
        <taxon>Actinomycetes</taxon>
        <taxon>Micrococcales</taxon>
        <taxon>Microbacteriaceae</taxon>
        <taxon>Microbacterium</taxon>
    </lineage>
</organism>
<feature type="region of interest" description="Disordered" evidence="1">
    <location>
        <begin position="1"/>
        <end position="25"/>
    </location>
</feature>
<accession>A0ABS7HYZ0</accession>
<feature type="domain" description="HNH nuclease" evidence="2">
    <location>
        <begin position="262"/>
        <end position="314"/>
    </location>
</feature>
<dbReference type="Gene3D" id="1.10.30.50">
    <property type="match status" value="1"/>
</dbReference>
<evidence type="ECO:0000259" key="2">
    <source>
        <dbReference type="SMART" id="SM00507"/>
    </source>
</evidence>
<keyword evidence="4" id="KW-1185">Reference proteome</keyword>
<dbReference type="EMBL" id="JAEUAX010000006">
    <property type="protein sequence ID" value="MBW9110607.1"/>
    <property type="molecule type" value="Genomic_DNA"/>
</dbReference>
<dbReference type="SMART" id="SM00507">
    <property type="entry name" value="HNHc"/>
    <property type="match status" value="1"/>
</dbReference>